<evidence type="ECO:0008006" key="3">
    <source>
        <dbReference type="Google" id="ProtNLM"/>
    </source>
</evidence>
<protein>
    <recommendedName>
        <fullName evidence="3">DUF2281 domain-containing protein</fullName>
    </recommendedName>
</protein>
<dbReference type="EMBL" id="BMIA01000002">
    <property type="protein sequence ID" value="GGH40078.1"/>
    <property type="molecule type" value="Genomic_DNA"/>
</dbReference>
<reference evidence="2" key="1">
    <citation type="journal article" date="2019" name="Int. J. Syst. Evol. Microbiol.">
        <title>The Global Catalogue of Microorganisms (GCM) 10K type strain sequencing project: providing services to taxonomists for standard genome sequencing and annotation.</title>
        <authorList>
            <consortium name="The Broad Institute Genomics Platform"/>
            <consortium name="The Broad Institute Genome Sequencing Center for Infectious Disease"/>
            <person name="Wu L."/>
            <person name="Ma J."/>
        </authorList>
    </citation>
    <scope>NUCLEOTIDE SEQUENCE [LARGE SCALE GENOMIC DNA]</scope>
    <source>
        <strain evidence="2">CGMCC 1.15288</strain>
    </source>
</reference>
<dbReference type="Proteomes" id="UP000600214">
    <property type="component" value="Unassembled WGS sequence"/>
</dbReference>
<evidence type="ECO:0000313" key="1">
    <source>
        <dbReference type="EMBL" id="GGH40078.1"/>
    </source>
</evidence>
<keyword evidence="2" id="KW-1185">Reference proteome</keyword>
<proteinExistence type="predicted"/>
<sequence>MIRTLITPENTNILLEVPASFVGKQVEVIAFTVSDFVEEGVEQDLILTHYASQKTLEKDWLTEEEDEAWQNL</sequence>
<accession>A0ABQ1YXI2</accession>
<evidence type="ECO:0000313" key="2">
    <source>
        <dbReference type="Proteomes" id="UP000600214"/>
    </source>
</evidence>
<organism evidence="1 2">
    <name type="scientific">Dyadobacter endophyticus</name>
    <dbReference type="NCBI Taxonomy" id="1749036"/>
    <lineage>
        <taxon>Bacteria</taxon>
        <taxon>Pseudomonadati</taxon>
        <taxon>Bacteroidota</taxon>
        <taxon>Cytophagia</taxon>
        <taxon>Cytophagales</taxon>
        <taxon>Spirosomataceae</taxon>
        <taxon>Dyadobacter</taxon>
    </lineage>
</organism>
<comment type="caution">
    <text evidence="1">The sequence shown here is derived from an EMBL/GenBank/DDBJ whole genome shotgun (WGS) entry which is preliminary data.</text>
</comment>
<dbReference type="RefSeq" id="WP_188934373.1">
    <property type="nucleotide sequence ID" value="NZ_BMIA01000002.1"/>
</dbReference>
<gene>
    <name evidence="1" type="ORF">GCM10007423_34870</name>
</gene>
<name>A0ABQ1YXI2_9BACT</name>